<accession>A0A0J6WTJ3</accession>
<dbReference type="Proteomes" id="UP000036503">
    <property type="component" value="Unassembled WGS sequence"/>
</dbReference>
<evidence type="ECO:0000256" key="1">
    <source>
        <dbReference type="SAM" id="Coils"/>
    </source>
</evidence>
<keyword evidence="1" id="KW-0175">Coiled coil</keyword>
<dbReference type="InParanoid" id="A0A0J6WTJ3"/>
<evidence type="ECO:0000313" key="2">
    <source>
        <dbReference type="EMBL" id="KMO85849.1"/>
    </source>
</evidence>
<proteinExistence type="predicted"/>
<comment type="caution">
    <text evidence="2">The sequence shown here is derived from an EMBL/GenBank/DDBJ whole genome shotgun (WGS) entry which is preliminary data.</text>
</comment>
<gene>
    <name evidence="2" type="ORF">AB840_11275</name>
</gene>
<dbReference type="RefSeq" id="WP_048514949.1">
    <property type="nucleotide sequence ID" value="NZ_FUXD01000008.1"/>
</dbReference>
<dbReference type="AlphaFoldDB" id="A0A0J6WTJ3"/>
<organism evidence="2 3">
    <name type="scientific">Megasphaera cerevisiae DSM 20462</name>
    <dbReference type="NCBI Taxonomy" id="1122219"/>
    <lineage>
        <taxon>Bacteria</taxon>
        <taxon>Bacillati</taxon>
        <taxon>Bacillota</taxon>
        <taxon>Negativicutes</taxon>
        <taxon>Veillonellales</taxon>
        <taxon>Veillonellaceae</taxon>
        <taxon>Megasphaera</taxon>
    </lineage>
</organism>
<name>A0A0J6WTJ3_9FIRM</name>
<sequence>MVTILADRCLAFATGGKDKFGAPETVKVTIGFNDVPEWVIDTPYFQAAKRDGLVQVAGYSEEKAMGMIEENKQLKERIRQLEEEKELQSTSKAVKEAVEKAVETVQKPIEVKKTTKKKG</sequence>
<reference evidence="2 3" key="1">
    <citation type="submission" date="2015-06" db="EMBL/GenBank/DDBJ databases">
        <title>Draft genome sequence of beer spoilage bacterium Megasphaera cerevisiae type strain 20462.</title>
        <authorList>
            <person name="Kutumbaka K."/>
            <person name="Pasmowitz J."/>
            <person name="Mategko J."/>
            <person name="Reyes D."/>
            <person name="Friedrich A."/>
            <person name="Han S."/>
            <person name="Martens-Habbena W."/>
            <person name="Neal-McKinney J."/>
            <person name="Janagama H.K."/>
            <person name="Nadala C."/>
            <person name="Samadpour M."/>
        </authorList>
    </citation>
    <scope>NUCLEOTIDE SEQUENCE [LARGE SCALE GENOMIC DNA]</scope>
    <source>
        <strain evidence="2 3">DSM 20462</strain>
    </source>
</reference>
<evidence type="ECO:0000313" key="3">
    <source>
        <dbReference type="Proteomes" id="UP000036503"/>
    </source>
</evidence>
<dbReference type="EMBL" id="LEKT01000043">
    <property type="protein sequence ID" value="KMO85849.1"/>
    <property type="molecule type" value="Genomic_DNA"/>
</dbReference>
<dbReference type="PATRIC" id="fig|1122219.3.peg.2207"/>
<keyword evidence="3" id="KW-1185">Reference proteome</keyword>
<feature type="coiled-coil region" evidence="1">
    <location>
        <begin position="64"/>
        <end position="91"/>
    </location>
</feature>
<protein>
    <submittedName>
        <fullName evidence="2">Uncharacterized protein</fullName>
    </submittedName>
</protein>